<dbReference type="GeneID" id="91973641"/>
<name>A0ABX6DPU0_KLUIN</name>
<gene>
    <name evidence="1" type="ORF">GHC21_14570</name>
</gene>
<evidence type="ECO:0000313" key="2">
    <source>
        <dbReference type="Proteomes" id="UP000344450"/>
    </source>
</evidence>
<protein>
    <submittedName>
        <fullName evidence="1">Uncharacterized protein</fullName>
    </submittedName>
</protein>
<dbReference type="EMBL" id="CP045845">
    <property type="protein sequence ID" value="QGH30825.1"/>
    <property type="molecule type" value="Genomic_DNA"/>
</dbReference>
<evidence type="ECO:0000313" key="1">
    <source>
        <dbReference type="EMBL" id="QGH30825.1"/>
    </source>
</evidence>
<sequence>MEKGLHEVYYQFRYKGENYSVHEDEFAFCYPSLSADGSYYFTLKDGTFFRGEQVKEVMRKNTSPLEQYRQHDYR</sequence>
<proteinExistence type="predicted"/>
<reference evidence="1 2" key="1">
    <citation type="submission" date="2019-10" db="EMBL/GenBank/DDBJ databases">
        <title>Complete genome sequencing of drug resistant plasmids in Kluyvera intermedia.</title>
        <authorList>
            <person name="Ke C."/>
            <person name="Jian S."/>
        </authorList>
    </citation>
    <scope>NUCLEOTIDE SEQUENCE [LARGE SCALE GENOMIC DNA]</scope>
    <source>
        <strain evidence="1 2">N2-1</strain>
    </source>
</reference>
<accession>A0ABX6DPU0</accession>
<organism evidence="1 2">
    <name type="scientific">Kluyvera intermedia</name>
    <name type="common">Enterobacter intermedius</name>
    <dbReference type="NCBI Taxonomy" id="61648"/>
    <lineage>
        <taxon>Bacteria</taxon>
        <taxon>Pseudomonadati</taxon>
        <taxon>Pseudomonadota</taxon>
        <taxon>Gammaproteobacteria</taxon>
        <taxon>Enterobacterales</taxon>
        <taxon>Enterobacteriaceae</taxon>
        <taxon>Kluyvera</taxon>
    </lineage>
</organism>
<keyword evidence="2" id="KW-1185">Reference proteome</keyword>
<dbReference type="RefSeq" id="WP_153743327.1">
    <property type="nucleotide sequence ID" value="NZ_CP045843.1"/>
</dbReference>
<dbReference type="Proteomes" id="UP000344450">
    <property type="component" value="Chromosome"/>
</dbReference>